<dbReference type="EC" id="3.1.1.29" evidence="2"/>
<dbReference type="AlphaFoldDB" id="A0ABD1GKV0"/>
<comment type="caution">
    <text evidence="2">The sequence shown here is derived from an EMBL/GenBank/DDBJ whole genome shotgun (WGS) entry which is preliminary data.</text>
</comment>
<dbReference type="InterPro" id="IPR001328">
    <property type="entry name" value="Pept_tRNA_hydro"/>
</dbReference>
<sequence length="222" mass="24752">MLLRQIPQRCIYTAAALPELRPWLFVGLGNPGDKFMGTRHNVGFEFIDAFAKSHGIAMDSVHCKAIFGKGIINMVPVFLAKPQTYMNLSGESSGPLAAYYKLPLNRVLVLHDDMTLPCGVLRLNPLGNHGSHNGMKSVINHFRGNREFPRLRIGIGRPVGQMDPKAFLLQKFNVRARERIDAALQEGADALTQVLSKGLTESARCFNKEQKYKHLRLQTMPG</sequence>
<keyword evidence="2" id="KW-0378">Hydrolase</keyword>
<dbReference type="PROSITE" id="PS01195">
    <property type="entry name" value="PEPT_TRNA_HYDROL_1"/>
    <property type="match status" value="1"/>
</dbReference>
<evidence type="ECO:0000256" key="1">
    <source>
        <dbReference type="RuleBase" id="RU004320"/>
    </source>
</evidence>
<comment type="similarity">
    <text evidence="1">Belongs to the PTH family.</text>
</comment>
<evidence type="ECO:0000313" key="3">
    <source>
        <dbReference type="Proteomes" id="UP001567538"/>
    </source>
</evidence>
<accession>A0ABD1GKV0</accession>
<dbReference type="FunFam" id="3.40.50.1470:FF:000001">
    <property type="entry name" value="Peptidyl-tRNA hydrolase"/>
    <property type="match status" value="1"/>
</dbReference>
<dbReference type="PANTHER" id="PTHR17224">
    <property type="entry name" value="PEPTIDYL-TRNA HYDROLASE"/>
    <property type="match status" value="1"/>
</dbReference>
<dbReference type="EMBL" id="JBEAFC010000008">
    <property type="protein sequence ID" value="KAL1544637.1"/>
    <property type="molecule type" value="Genomic_DNA"/>
</dbReference>
<reference evidence="2 3" key="1">
    <citation type="submission" date="2024-06" db="EMBL/GenBank/DDBJ databases">
        <title>A chromosome level genome sequence of Diviner's sage (Salvia divinorum).</title>
        <authorList>
            <person name="Ford S.A."/>
            <person name="Ro D.-K."/>
            <person name="Ness R.W."/>
            <person name="Phillips M.A."/>
        </authorList>
    </citation>
    <scope>NUCLEOTIDE SEQUENCE [LARGE SCALE GENOMIC DNA]</scope>
    <source>
        <strain evidence="2">SAF-2024a</strain>
        <tissue evidence="2">Leaf</tissue>
    </source>
</reference>
<dbReference type="Proteomes" id="UP001567538">
    <property type="component" value="Unassembled WGS sequence"/>
</dbReference>
<dbReference type="NCBIfam" id="TIGR00447">
    <property type="entry name" value="pth"/>
    <property type="match status" value="1"/>
</dbReference>
<protein>
    <submittedName>
        <fullName evidence="2">Peptidyl-tRNA hydrolase</fullName>
        <ecNumber evidence="2">3.1.1.29</ecNumber>
    </submittedName>
</protein>
<dbReference type="InterPro" id="IPR036416">
    <property type="entry name" value="Pept_tRNA_hydro_sf"/>
</dbReference>
<keyword evidence="3" id="KW-1185">Reference proteome</keyword>
<dbReference type="Gene3D" id="3.40.50.1470">
    <property type="entry name" value="Peptidyl-tRNA hydrolase"/>
    <property type="match status" value="1"/>
</dbReference>
<dbReference type="PANTHER" id="PTHR17224:SF4">
    <property type="entry name" value="PEPTIDYL-TRNA HYDROLASE, MITOCHONDRIAL"/>
    <property type="match status" value="1"/>
</dbReference>
<proteinExistence type="inferred from homology"/>
<dbReference type="GO" id="GO:0004045">
    <property type="term" value="F:peptidyl-tRNA hydrolase activity"/>
    <property type="evidence" value="ECO:0007669"/>
    <property type="project" value="UniProtKB-EC"/>
</dbReference>
<dbReference type="SUPFAM" id="SSF53178">
    <property type="entry name" value="Peptidyl-tRNA hydrolase-like"/>
    <property type="match status" value="1"/>
</dbReference>
<dbReference type="HAMAP" id="MF_00083">
    <property type="entry name" value="Pept_tRNA_hydro_bact"/>
    <property type="match status" value="1"/>
</dbReference>
<name>A0ABD1GKV0_SALDI</name>
<evidence type="ECO:0000313" key="2">
    <source>
        <dbReference type="EMBL" id="KAL1544637.1"/>
    </source>
</evidence>
<dbReference type="Pfam" id="PF01195">
    <property type="entry name" value="Pept_tRNA_hydro"/>
    <property type="match status" value="1"/>
</dbReference>
<dbReference type="InterPro" id="IPR018171">
    <property type="entry name" value="Pept_tRNA_hydro_CS"/>
</dbReference>
<gene>
    <name evidence="2" type="ORF">AAHA92_21460</name>
</gene>
<organism evidence="2 3">
    <name type="scientific">Salvia divinorum</name>
    <name type="common">Maria pastora</name>
    <name type="synonym">Diviner's sage</name>
    <dbReference type="NCBI Taxonomy" id="28513"/>
    <lineage>
        <taxon>Eukaryota</taxon>
        <taxon>Viridiplantae</taxon>
        <taxon>Streptophyta</taxon>
        <taxon>Embryophyta</taxon>
        <taxon>Tracheophyta</taxon>
        <taxon>Spermatophyta</taxon>
        <taxon>Magnoliopsida</taxon>
        <taxon>eudicotyledons</taxon>
        <taxon>Gunneridae</taxon>
        <taxon>Pentapetalae</taxon>
        <taxon>asterids</taxon>
        <taxon>lamiids</taxon>
        <taxon>Lamiales</taxon>
        <taxon>Lamiaceae</taxon>
        <taxon>Nepetoideae</taxon>
        <taxon>Mentheae</taxon>
        <taxon>Salviinae</taxon>
        <taxon>Salvia</taxon>
        <taxon>Salvia subgen. Calosphace</taxon>
    </lineage>
</organism>